<dbReference type="Proteomes" id="UP001596028">
    <property type="component" value="Unassembled WGS sequence"/>
</dbReference>
<protein>
    <submittedName>
        <fullName evidence="2">Spore germination protein GerPC</fullName>
    </submittedName>
</protein>
<dbReference type="Pfam" id="PF10737">
    <property type="entry name" value="GerPC"/>
    <property type="match status" value="1"/>
</dbReference>
<organism evidence="2 3">
    <name type="scientific">Cohnella hongkongensis</name>
    <dbReference type="NCBI Taxonomy" id="178337"/>
    <lineage>
        <taxon>Bacteria</taxon>
        <taxon>Bacillati</taxon>
        <taxon>Bacillota</taxon>
        <taxon>Bacilli</taxon>
        <taxon>Bacillales</taxon>
        <taxon>Paenibacillaceae</taxon>
        <taxon>Cohnella</taxon>
    </lineage>
</organism>
<proteinExistence type="predicted"/>
<dbReference type="EMBL" id="JBHSEP010000008">
    <property type="protein sequence ID" value="MFC4599228.1"/>
    <property type="molecule type" value="Genomic_DNA"/>
</dbReference>
<gene>
    <name evidence="2" type="primary">gerPC</name>
    <name evidence="2" type="ORF">ACFO3S_13330</name>
</gene>
<accession>A0ABV9FDV8</accession>
<dbReference type="RefSeq" id="WP_378096604.1">
    <property type="nucleotide sequence ID" value="NZ_JBHSEP010000008.1"/>
</dbReference>
<keyword evidence="1" id="KW-0175">Coiled coil</keyword>
<dbReference type="InterPro" id="IPR019673">
    <property type="entry name" value="Spore_germination_GerPC"/>
</dbReference>
<evidence type="ECO:0000313" key="3">
    <source>
        <dbReference type="Proteomes" id="UP001596028"/>
    </source>
</evidence>
<feature type="coiled-coil region" evidence="1">
    <location>
        <begin position="39"/>
        <end position="66"/>
    </location>
</feature>
<sequence>MQQPNWWGGVYQTPQTELYPGAAQGGAAPSSWADLANRLYRAEAQLKQMAEQLASLQNQLDEVQSKPPLHVEYHFDQLKVNRLEGTLNVGISPQGLDHIESLETPPFAGWTAASGSADPALPPLRQLQQEMAEHMDHEAYATLTDLEQQFGIPLSGELRRQIVEDVKKQLNERVHYYVRSEAYPAQGTEEEQRNWRARIKEKTIRDIQGAFTAYLSKQQKLQQSEKRE</sequence>
<evidence type="ECO:0000313" key="2">
    <source>
        <dbReference type="EMBL" id="MFC4599228.1"/>
    </source>
</evidence>
<comment type="caution">
    <text evidence="2">The sequence shown here is derived from an EMBL/GenBank/DDBJ whole genome shotgun (WGS) entry which is preliminary data.</text>
</comment>
<keyword evidence="3" id="KW-1185">Reference proteome</keyword>
<reference evidence="3" key="1">
    <citation type="journal article" date="2019" name="Int. J. Syst. Evol. Microbiol.">
        <title>The Global Catalogue of Microorganisms (GCM) 10K type strain sequencing project: providing services to taxonomists for standard genome sequencing and annotation.</title>
        <authorList>
            <consortium name="The Broad Institute Genomics Platform"/>
            <consortium name="The Broad Institute Genome Sequencing Center for Infectious Disease"/>
            <person name="Wu L."/>
            <person name="Ma J."/>
        </authorList>
    </citation>
    <scope>NUCLEOTIDE SEQUENCE [LARGE SCALE GENOMIC DNA]</scope>
    <source>
        <strain evidence="3">CCUG 49571</strain>
    </source>
</reference>
<evidence type="ECO:0000256" key="1">
    <source>
        <dbReference type="SAM" id="Coils"/>
    </source>
</evidence>
<name>A0ABV9FDV8_9BACL</name>